<name>A0AAX2AK97_9BACT</name>
<dbReference type="CDD" id="cd05233">
    <property type="entry name" value="SDR_c"/>
    <property type="match status" value="1"/>
</dbReference>
<dbReference type="EMBL" id="NXID01000006">
    <property type="protein sequence ID" value="RXK16548.1"/>
    <property type="molecule type" value="Genomic_DNA"/>
</dbReference>
<protein>
    <submittedName>
        <fullName evidence="2">Short-chain dehydrogenase</fullName>
    </submittedName>
</protein>
<comment type="caution">
    <text evidence="2">The sequence shown here is derived from an EMBL/GenBank/DDBJ whole genome shotgun (WGS) entry which is preliminary data.</text>
</comment>
<comment type="similarity">
    <text evidence="1">Belongs to the short-chain dehydrogenases/reductases (SDR) family.</text>
</comment>
<evidence type="ECO:0000313" key="2">
    <source>
        <dbReference type="EMBL" id="RXK16548.1"/>
    </source>
</evidence>
<dbReference type="InterPro" id="IPR050259">
    <property type="entry name" value="SDR"/>
</dbReference>
<evidence type="ECO:0000256" key="1">
    <source>
        <dbReference type="ARBA" id="ARBA00006484"/>
    </source>
</evidence>
<proteinExistence type="inferred from homology"/>
<dbReference type="Gene3D" id="3.40.50.720">
    <property type="entry name" value="NAD(P)-binding Rossmann-like Domain"/>
    <property type="match status" value="1"/>
</dbReference>
<dbReference type="Pfam" id="PF13561">
    <property type="entry name" value="adh_short_C2"/>
    <property type="match status" value="1"/>
</dbReference>
<dbReference type="Proteomes" id="UP000290092">
    <property type="component" value="Unassembled WGS sequence"/>
</dbReference>
<dbReference type="PRINTS" id="PR00081">
    <property type="entry name" value="GDHRDH"/>
</dbReference>
<dbReference type="InterPro" id="IPR036291">
    <property type="entry name" value="NAD(P)-bd_dom_sf"/>
</dbReference>
<dbReference type="PANTHER" id="PTHR42879">
    <property type="entry name" value="3-OXOACYL-(ACYL-CARRIER-PROTEIN) REDUCTASE"/>
    <property type="match status" value="1"/>
</dbReference>
<dbReference type="SUPFAM" id="SSF51735">
    <property type="entry name" value="NAD(P)-binding Rossmann-fold domains"/>
    <property type="match status" value="1"/>
</dbReference>
<gene>
    <name evidence="2" type="ORF">CP985_03075</name>
</gene>
<sequence length="239" mass="26371">MEKIMSKKRVLITGGNKGIGLAVSRAMLELGHEIIVIARDFSDFPLGGLPDVTEIECDLSKLETLPALVKEVGEVDILINNAGYMQPKYTYDNYPVEAREHIMNVDLYAPVELINLFSEAMKRKKYGRIVNTASIAGQIGHPDVWYGIAKAGLINATKIYAKLLGADGITVNCVAPSPTETDMQKDNSEERKKEFKKTVVSGRFAQAEEVAKAIVWLATDCPEYITGICLDINNCSYPR</sequence>
<organism evidence="2 3">
    <name type="scientific">Malaciobacter mytili LMG 24559</name>
    <dbReference type="NCBI Taxonomy" id="1032238"/>
    <lineage>
        <taxon>Bacteria</taxon>
        <taxon>Pseudomonadati</taxon>
        <taxon>Campylobacterota</taxon>
        <taxon>Epsilonproteobacteria</taxon>
        <taxon>Campylobacterales</taxon>
        <taxon>Arcobacteraceae</taxon>
        <taxon>Malaciobacter</taxon>
    </lineage>
</organism>
<accession>A0AAX2AK97</accession>
<dbReference type="InterPro" id="IPR002347">
    <property type="entry name" value="SDR_fam"/>
</dbReference>
<dbReference type="PANTHER" id="PTHR42879:SF2">
    <property type="entry name" value="3-OXOACYL-[ACYL-CARRIER-PROTEIN] REDUCTASE FABG"/>
    <property type="match status" value="1"/>
</dbReference>
<dbReference type="PRINTS" id="PR00080">
    <property type="entry name" value="SDRFAMILY"/>
</dbReference>
<keyword evidence="3" id="KW-1185">Reference proteome</keyword>
<reference evidence="2 3" key="1">
    <citation type="submission" date="2017-09" db="EMBL/GenBank/DDBJ databases">
        <title>Genomics of the genus Arcobacter.</title>
        <authorList>
            <person name="Perez-Cataluna A."/>
            <person name="Figueras M.J."/>
            <person name="Salas-Masso N."/>
        </authorList>
    </citation>
    <scope>NUCLEOTIDE SEQUENCE [LARGE SCALE GENOMIC DNA]</scope>
    <source>
        <strain evidence="2 3">CECT 7386</strain>
    </source>
</reference>
<evidence type="ECO:0000313" key="3">
    <source>
        <dbReference type="Proteomes" id="UP000290092"/>
    </source>
</evidence>
<dbReference type="AlphaFoldDB" id="A0AAX2AK97"/>